<evidence type="ECO:0000313" key="9">
    <source>
        <dbReference type="EMBL" id="MBL0745755.1"/>
    </source>
</evidence>
<comment type="similarity">
    <text evidence="2">Belongs to the glycosyl hydrolase 29 family.</text>
</comment>
<evidence type="ECO:0000256" key="6">
    <source>
        <dbReference type="ARBA" id="ARBA00023295"/>
    </source>
</evidence>
<dbReference type="Proteomes" id="UP000613030">
    <property type="component" value="Unassembled WGS sequence"/>
</dbReference>
<feature type="domain" description="Glycoside hydrolase family 29 N-terminal" evidence="8">
    <location>
        <begin position="44"/>
        <end position="350"/>
    </location>
</feature>
<feature type="signal peptide" evidence="7">
    <location>
        <begin position="1"/>
        <end position="21"/>
    </location>
</feature>
<evidence type="ECO:0000313" key="10">
    <source>
        <dbReference type="Proteomes" id="UP000613030"/>
    </source>
</evidence>
<evidence type="ECO:0000256" key="1">
    <source>
        <dbReference type="ARBA" id="ARBA00004071"/>
    </source>
</evidence>
<organism evidence="9 10">
    <name type="scientific">Chryseolinea lacunae</name>
    <dbReference type="NCBI Taxonomy" id="2801331"/>
    <lineage>
        <taxon>Bacteria</taxon>
        <taxon>Pseudomonadati</taxon>
        <taxon>Bacteroidota</taxon>
        <taxon>Cytophagia</taxon>
        <taxon>Cytophagales</taxon>
        <taxon>Fulvivirgaceae</taxon>
        <taxon>Chryseolinea</taxon>
    </lineage>
</organism>
<evidence type="ECO:0000256" key="5">
    <source>
        <dbReference type="ARBA" id="ARBA00022801"/>
    </source>
</evidence>
<dbReference type="SUPFAM" id="SSF51445">
    <property type="entry name" value="(Trans)glycosidases"/>
    <property type="match status" value="1"/>
</dbReference>
<dbReference type="InterPro" id="IPR017853">
    <property type="entry name" value="GH"/>
</dbReference>
<protein>
    <recommendedName>
        <fullName evidence="3">alpha-L-fucosidase</fullName>
        <ecNumber evidence="3">3.2.1.51</ecNumber>
    </recommendedName>
</protein>
<evidence type="ECO:0000256" key="7">
    <source>
        <dbReference type="SAM" id="SignalP"/>
    </source>
</evidence>
<dbReference type="InterPro" id="IPR016286">
    <property type="entry name" value="FUC_metazoa-typ"/>
</dbReference>
<proteinExistence type="inferred from homology"/>
<dbReference type="InterPro" id="IPR000933">
    <property type="entry name" value="Glyco_hydro_29"/>
</dbReference>
<reference evidence="9 10" key="1">
    <citation type="submission" date="2021-01" db="EMBL/GenBank/DDBJ databases">
        <title>Chryseolinea sp. Jin1 Genome sequencing and assembly.</title>
        <authorList>
            <person name="Kim I."/>
        </authorList>
    </citation>
    <scope>NUCLEOTIDE SEQUENCE [LARGE SCALE GENOMIC DNA]</scope>
    <source>
        <strain evidence="9 10">Jin1</strain>
    </source>
</reference>
<dbReference type="PANTHER" id="PTHR10030:SF37">
    <property type="entry name" value="ALPHA-L-FUCOSIDASE-RELATED"/>
    <property type="match status" value="1"/>
</dbReference>
<name>A0ABS1L248_9BACT</name>
<keyword evidence="5" id="KW-0378">Hydrolase</keyword>
<sequence>MMTKILSLLFVLCVVLSEVHGQQRDMNEMWDGKAENESAFGNRGRVFREGRYAMFVHWGYYSLLGNQWNGKTYYGIGEWLMNSRMADLSVEDYKSKVGLFNPVSFNADSLVALAKNAGMKYIVITSKHHDGFAMFRSKYSAFNIYDATLFKRDPMKEMAAACKKAGLGLGFYYSQTQDWTTPGGFHGPVKDKNGKEVTFDMYFKTRCLPEVNQLTTAYGPIALVWFDTPANISKEYAAQLVDLVHKNQPDAFVSGRVGHGLGDYSTLGDMEVPKKNIPGLWETVEVTNDSWGYAWYDQNWKTPRQVLALLLSTIARGGNFMINVGPKGDGTLPTQPAHVLRAVGDWVKRHQKIVYQGKPSPWKHALPWGDAIVGENKISLLVYDWPLSGRLFVPGLKTSVLSARLLDAGAGQPLPFALENGWLILQIPFERPDPMMSVIELNTEGVIAADEGLAIDPQIRTTLEADFALSTNCDMKSKQWMEKFGEWKHIKEVTNWQPGGTATWTIDVQVPGDYQAFVNYTGNGRLVWRITSDEGHLVQNQQNSSSVYHDYPLGWLQFDKGGTHTITIELLEGDRNSASLASVGFEPVQY</sequence>
<keyword evidence="6" id="KW-0326">Glycosidase</keyword>
<dbReference type="RefSeq" id="WP_202016372.1">
    <property type="nucleotide sequence ID" value="NZ_JAERRB010000019.1"/>
</dbReference>
<gene>
    <name evidence="9" type="ORF">JI741_31265</name>
</gene>
<dbReference type="CDD" id="cd02795">
    <property type="entry name" value="CBM6-CBM35-CBM36_like"/>
    <property type="match status" value="1"/>
</dbReference>
<dbReference type="SMART" id="SM00812">
    <property type="entry name" value="Alpha_L_fucos"/>
    <property type="match status" value="1"/>
</dbReference>
<dbReference type="PANTHER" id="PTHR10030">
    <property type="entry name" value="ALPHA-L-FUCOSIDASE"/>
    <property type="match status" value="1"/>
</dbReference>
<accession>A0ABS1L248</accession>
<dbReference type="EC" id="3.2.1.51" evidence="3"/>
<dbReference type="Gene3D" id="3.20.20.80">
    <property type="entry name" value="Glycosidases"/>
    <property type="match status" value="1"/>
</dbReference>
<comment type="function">
    <text evidence="1">Alpha-L-fucosidase is responsible for hydrolyzing the alpha-1,6-linked fucose joined to the reducing-end N-acetylglucosamine of the carbohydrate moieties of glycoproteins.</text>
</comment>
<dbReference type="PRINTS" id="PR00741">
    <property type="entry name" value="GLHYDRLASE29"/>
</dbReference>
<dbReference type="Pfam" id="PF01120">
    <property type="entry name" value="Alpha_L_fucos"/>
    <property type="match status" value="1"/>
</dbReference>
<dbReference type="InterPro" id="IPR057739">
    <property type="entry name" value="Glyco_hydro_29_N"/>
</dbReference>
<evidence type="ECO:0000256" key="3">
    <source>
        <dbReference type="ARBA" id="ARBA00012662"/>
    </source>
</evidence>
<feature type="chain" id="PRO_5046351171" description="alpha-L-fucosidase" evidence="7">
    <location>
        <begin position="22"/>
        <end position="590"/>
    </location>
</feature>
<dbReference type="EMBL" id="JAERRB010000019">
    <property type="protein sequence ID" value="MBL0745755.1"/>
    <property type="molecule type" value="Genomic_DNA"/>
</dbReference>
<evidence type="ECO:0000256" key="4">
    <source>
        <dbReference type="ARBA" id="ARBA00022729"/>
    </source>
</evidence>
<keyword evidence="4 7" id="KW-0732">Signal</keyword>
<keyword evidence="10" id="KW-1185">Reference proteome</keyword>
<evidence type="ECO:0000256" key="2">
    <source>
        <dbReference type="ARBA" id="ARBA00007951"/>
    </source>
</evidence>
<comment type="caution">
    <text evidence="9">The sequence shown here is derived from an EMBL/GenBank/DDBJ whole genome shotgun (WGS) entry which is preliminary data.</text>
</comment>
<evidence type="ECO:0000259" key="8">
    <source>
        <dbReference type="Pfam" id="PF01120"/>
    </source>
</evidence>